<evidence type="ECO:0000313" key="1">
    <source>
        <dbReference type="EMBL" id="EMD23516.1"/>
    </source>
</evidence>
<dbReference type="AlphaFoldDB" id="M2QA18"/>
<name>M2QA18_9PSEU</name>
<sequence>MFCHPHLAGLSPAVDALTLVPALADVKVLVHRSPRDDKELHYARTFAPHFRLRSRRLQ</sequence>
<accession>M2QA18</accession>
<gene>
    <name evidence="1" type="ORF">C791_7166</name>
</gene>
<organism evidence="1 2">
    <name type="scientific">Amycolatopsis azurea DSM 43854</name>
    <dbReference type="NCBI Taxonomy" id="1238180"/>
    <lineage>
        <taxon>Bacteria</taxon>
        <taxon>Bacillati</taxon>
        <taxon>Actinomycetota</taxon>
        <taxon>Actinomycetes</taxon>
        <taxon>Pseudonocardiales</taxon>
        <taxon>Pseudonocardiaceae</taxon>
        <taxon>Amycolatopsis</taxon>
    </lineage>
</organism>
<proteinExistence type="predicted"/>
<evidence type="ECO:0000313" key="2">
    <source>
        <dbReference type="Proteomes" id="UP000014137"/>
    </source>
</evidence>
<dbReference type="EMBL" id="ANMG01000073">
    <property type="protein sequence ID" value="EMD23516.1"/>
    <property type="molecule type" value="Genomic_DNA"/>
</dbReference>
<protein>
    <submittedName>
        <fullName evidence="1">Uncharacterized protein</fullName>
    </submittedName>
</protein>
<dbReference type="Proteomes" id="UP000014137">
    <property type="component" value="Unassembled WGS sequence"/>
</dbReference>
<reference evidence="1 2" key="1">
    <citation type="submission" date="2012-10" db="EMBL/GenBank/DDBJ databases">
        <title>Genome assembly of Amycolatopsis azurea DSM 43854.</title>
        <authorList>
            <person name="Khatri I."/>
            <person name="Kaur I."/>
            <person name="Subramanian S."/>
            <person name="Mayilraj S."/>
        </authorList>
    </citation>
    <scope>NUCLEOTIDE SEQUENCE [LARGE SCALE GENOMIC DNA]</scope>
    <source>
        <strain evidence="1 2">DSM 43854</strain>
    </source>
</reference>
<comment type="caution">
    <text evidence="1">The sequence shown here is derived from an EMBL/GenBank/DDBJ whole genome shotgun (WGS) entry which is preliminary data.</text>
</comment>